<dbReference type="AlphaFoldDB" id="A0A6J6P2S4"/>
<protein>
    <submittedName>
        <fullName evidence="3">Unannotated protein</fullName>
    </submittedName>
</protein>
<evidence type="ECO:0000259" key="1">
    <source>
        <dbReference type="Pfam" id="PF20254"/>
    </source>
</evidence>
<reference evidence="3" key="1">
    <citation type="submission" date="2020-05" db="EMBL/GenBank/DDBJ databases">
        <authorList>
            <person name="Chiriac C."/>
            <person name="Salcher M."/>
            <person name="Ghai R."/>
            <person name="Kavagutti S V."/>
        </authorList>
    </citation>
    <scope>NUCLEOTIDE SEQUENCE</scope>
</reference>
<dbReference type="InterPro" id="IPR046540">
    <property type="entry name" value="DMFA2_C"/>
</dbReference>
<dbReference type="EMBL" id="CAEZXN010000009">
    <property type="protein sequence ID" value="CAB4691075.1"/>
    <property type="molecule type" value="Genomic_DNA"/>
</dbReference>
<feature type="domain" description="N,N-dimethylformamidase beta subunit-like C-terminal" evidence="1">
    <location>
        <begin position="130"/>
        <end position="487"/>
    </location>
</feature>
<evidence type="ECO:0000313" key="2">
    <source>
        <dbReference type="EMBL" id="CAB4683061.1"/>
    </source>
</evidence>
<organism evidence="3">
    <name type="scientific">freshwater metagenome</name>
    <dbReference type="NCBI Taxonomy" id="449393"/>
    <lineage>
        <taxon>unclassified sequences</taxon>
        <taxon>metagenomes</taxon>
        <taxon>ecological metagenomes</taxon>
    </lineage>
</organism>
<name>A0A6J6P2S4_9ZZZZ</name>
<dbReference type="EMBL" id="CAEZXB010000030">
    <property type="protein sequence ID" value="CAB4683061.1"/>
    <property type="molecule type" value="Genomic_DNA"/>
</dbReference>
<evidence type="ECO:0000313" key="3">
    <source>
        <dbReference type="EMBL" id="CAB4691075.1"/>
    </source>
</evidence>
<accession>A0A6J6P2S4</accession>
<proteinExistence type="predicted"/>
<gene>
    <name evidence="2" type="ORF">UFOPK2342_01302</name>
    <name evidence="3" type="ORF">UFOPK2423_00583</name>
</gene>
<dbReference type="Pfam" id="PF20254">
    <property type="entry name" value="DMFA2_C"/>
    <property type="match status" value="1"/>
</dbReference>
<sequence>MRTNCPPRFRISAVNAVILIALLLSLIPWESAHAQGGSCPAQDRSPTWVATENAKTGDVHWRDRVVVGWVGDGTTIPFNRYATNTFADAQKKQTKKAPRKERIQGWFDKTSVSCGDSVGLHLSGRNKSATVTLYRLGYYGGIGARKVWELSLANVAPQESATVTAAPERTVSTKWPVAVNLPISNQMPPGEYVARLDDGGPATFAPLLIKDESARSPLVLISSVLTWQAYNHFGGYSLYKGAAEDHGTRSRVVSFDRPYDGNGAGQIFVHEFGVIKTAEKLGLDITYLTDLDVDAKPALLKEHTSIIFGGHAEYWTRPMRSGVVSARDSGTNIVVLGANTGYWKTRLQNNGREVAVWRDNLDPYRSDALKVTNQWRSGPAAQPESEILGSAYAGLGVKANYQVVRSSAWPIAGTTLKAGDIIKGVVGREVDSPDRDPGPGVQLMLSTNTKVRGRAERVGMTYYTTKSGSGVLNASTDGWVCSITNSCNWTRILKESSLQVEEITAQILKESAKGPLGKMHPSVIDIPAAAR</sequence>